<evidence type="ECO:0000259" key="2">
    <source>
        <dbReference type="Pfam" id="PF20649"/>
    </source>
</evidence>
<feature type="compositionally biased region" description="Polar residues" evidence="1">
    <location>
        <begin position="265"/>
        <end position="278"/>
    </location>
</feature>
<keyword evidence="4" id="KW-1185">Reference proteome</keyword>
<evidence type="ECO:0000313" key="3">
    <source>
        <dbReference type="EMBL" id="OQV17242.1"/>
    </source>
</evidence>
<dbReference type="InterPro" id="IPR019465">
    <property type="entry name" value="Cog5"/>
</dbReference>
<dbReference type="Pfam" id="PF20649">
    <property type="entry name" value="COG5_C"/>
    <property type="match status" value="1"/>
</dbReference>
<dbReference type="PANTHER" id="PTHR13228">
    <property type="entry name" value="CONSERVED OLIGOMERIC GOLGI COMPLEX COMPONENT 5"/>
    <property type="match status" value="1"/>
</dbReference>
<dbReference type="Proteomes" id="UP000192578">
    <property type="component" value="Unassembled WGS sequence"/>
</dbReference>
<evidence type="ECO:0000313" key="4">
    <source>
        <dbReference type="Proteomes" id="UP000192578"/>
    </source>
</evidence>
<organism evidence="3 4">
    <name type="scientific">Hypsibius exemplaris</name>
    <name type="common">Freshwater tardigrade</name>
    <dbReference type="NCBI Taxonomy" id="2072580"/>
    <lineage>
        <taxon>Eukaryota</taxon>
        <taxon>Metazoa</taxon>
        <taxon>Ecdysozoa</taxon>
        <taxon>Tardigrada</taxon>
        <taxon>Eutardigrada</taxon>
        <taxon>Parachela</taxon>
        <taxon>Hypsibioidea</taxon>
        <taxon>Hypsibiidae</taxon>
        <taxon>Hypsibius</taxon>
    </lineage>
</organism>
<dbReference type="OrthoDB" id="18786at2759"/>
<reference evidence="4" key="1">
    <citation type="submission" date="2017-01" db="EMBL/GenBank/DDBJ databases">
        <title>Comparative genomics of anhydrobiosis in the tardigrade Hypsibius dujardini.</title>
        <authorList>
            <person name="Yoshida Y."/>
            <person name="Koutsovoulos G."/>
            <person name="Laetsch D."/>
            <person name="Stevens L."/>
            <person name="Kumar S."/>
            <person name="Horikawa D."/>
            <person name="Ishino K."/>
            <person name="Komine S."/>
            <person name="Tomita M."/>
            <person name="Blaxter M."/>
            <person name="Arakawa K."/>
        </authorList>
    </citation>
    <scope>NUCLEOTIDE SEQUENCE [LARGE SCALE GENOMIC DNA]</scope>
    <source>
        <strain evidence="4">Z151</strain>
    </source>
</reference>
<gene>
    <name evidence="3" type="ORF">BV898_08639</name>
</gene>
<feature type="region of interest" description="Disordered" evidence="1">
    <location>
        <begin position="265"/>
        <end position="284"/>
    </location>
</feature>
<dbReference type="InterPro" id="IPR048485">
    <property type="entry name" value="COG5_helical"/>
</dbReference>
<dbReference type="EMBL" id="MTYJ01000063">
    <property type="protein sequence ID" value="OQV17242.1"/>
    <property type="molecule type" value="Genomic_DNA"/>
</dbReference>
<feature type="domain" description="Conserved oligomeric Golgi complex subunit 5 helical" evidence="2">
    <location>
        <begin position="183"/>
        <end position="390"/>
    </location>
</feature>
<protein>
    <submittedName>
        <fullName evidence="3">Conserved oligomeric Golgi complex subunit 5</fullName>
    </submittedName>
</protein>
<accession>A0A1W0WPX9</accession>
<dbReference type="PANTHER" id="PTHR13228:SF3">
    <property type="entry name" value="CONSERVED OLIGOMERIC GOLGI COMPLEX SUBUNIT 5"/>
    <property type="match status" value="1"/>
</dbReference>
<dbReference type="GO" id="GO:0017119">
    <property type="term" value="C:Golgi transport complex"/>
    <property type="evidence" value="ECO:0007669"/>
    <property type="project" value="InterPro"/>
</dbReference>
<sequence length="803" mass="88753">MEMAVLMEDILMEDGQCPEDVRRNIRTFLAADFDPQAHSRAILQQPSQSLAEHLAQIEAGIASLDGSIKNQVLLAKDHDHFTANVSAVDALEASLSNLVTSSSNLLALTESSFHRFRTLHDEYSTRLEAFARAKKAMDLLRKANRISQAAKRLRACMTDDSADFGKAAVVVTEIGSLFQDYDLQSVTFVETDLKFVADTVASLPNRIVESLSEAVSTQDLGKIGFAVDACLVFGNVEDVLAGVAKKFFSTVQTLIETGLDHQQLVQSDASRPTTSSAKNYPGRTTLPSVQNSPALRTAFWGKLDVVFDAIYQHQIRIELLESVYLGRYEQYALYSVDAPDVVDGRISRDFFRRVVETLVGGLNRCGKESTFLQQILENEFPRLLKMVKDTVNRLRSATLFLDGPNLAALRDAISSFQSLFVSRSLSRLLEPVNAGFGENSLPTGEDLTSIFRSITNELVVCSADEALAVLVCGNIARQLRLIFVKLESAIATDGEATQVIGSLTGKQTRNFKVIDLAYKVKFGVEKVLKGDKSGIPETAKRSVEEIVQAYEGPVRNVLTPLRESLADSVESILLTMHDEDFSGNEDADPHSVSTPEILDSTCSRYMRELQEFLLRAQQTFFSQIDITQPLLRSTVAEFARRCVELFIRHASLVRPVGTRGRLKLAGDFAQLEAALAPLNLKSHEYGRELAVLKAFRPLLFQTPGEISENSTVGPVVPFSVALHHLFSRAPTDLQSPYGVSGWSVSRYSRYLDEHPRERDRLLGISGGLDGYAQAVRNRGETHYAVIYPVMKELLGRALSAYPI</sequence>
<evidence type="ECO:0000256" key="1">
    <source>
        <dbReference type="SAM" id="MobiDB-lite"/>
    </source>
</evidence>
<proteinExistence type="predicted"/>
<name>A0A1W0WPX9_HYPEX</name>
<dbReference type="GO" id="GO:0006891">
    <property type="term" value="P:intra-Golgi vesicle-mediated transport"/>
    <property type="evidence" value="ECO:0007669"/>
    <property type="project" value="InterPro"/>
</dbReference>
<dbReference type="AlphaFoldDB" id="A0A1W0WPX9"/>
<comment type="caution">
    <text evidence="3">The sequence shown here is derived from an EMBL/GenBank/DDBJ whole genome shotgun (WGS) entry which is preliminary data.</text>
</comment>